<evidence type="ECO:0000256" key="8">
    <source>
        <dbReference type="ARBA" id="ARBA00022794"/>
    </source>
</evidence>
<keyword evidence="7 14" id="KW-0547">Nucleotide-binding</keyword>
<dbReference type="SMART" id="SM00864">
    <property type="entry name" value="Tubulin"/>
    <property type="match status" value="1"/>
</dbReference>
<dbReference type="PANTHER" id="PTHR11588">
    <property type="entry name" value="TUBULIN"/>
    <property type="match status" value="1"/>
</dbReference>
<evidence type="ECO:0000256" key="11">
    <source>
        <dbReference type="ARBA" id="ARBA00023273"/>
    </source>
</evidence>
<accession>A0A9Q1BAZ2</accession>
<dbReference type="Gene3D" id="3.40.50.1440">
    <property type="entry name" value="Tubulin/FtsZ, GTPase domain"/>
    <property type="match status" value="1"/>
</dbReference>
<dbReference type="GO" id="GO:0007017">
    <property type="term" value="P:microtubule-based process"/>
    <property type="evidence" value="ECO:0007669"/>
    <property type="project" value="InterPro"/>
</dbReference>
<dbReference type="InterPro" id="IPR000217">
    <property type="entry name" value="Tubulin"/>
</dbReference>
<evidence type="ECO:0000256" key="10">
    <source>
        <dbReference type="ARBA" id="ARBA00023242"/>
    </source>
</evidence>
<gene>
    <name evidence="16" type="ORF">HOLleu_41845</name>
</gene>
<keyword evidence="6 14" id="KW-0493">Microtubule</keyword>
<evidence type="ECO:0000256" key="5">
    <source>
        <dbReference type="ARBA" id="ARBA00014184"/>
    </source>
</evidence>
<keyword evidence="17" id="KW-1185">Reference proteome</keyword>
<evidence type="ECO:0000256" key="12">
    <source>
        <dbReference type="ARBA" id="ARBA00030594"/>
    </source>
</evidence>
<dbReference type="InterPro" id="IPR008280">
    <property type="entry name" value="Tub_FtsZ_C"/>
</dbReference>
<dbReference type="CDD" id="cd02189">
    <property type="entry name" value="delta_zeta_tubulin-like"/>
    <property type="match status" value="1"/>
</dbReference>
<comment type="function">
    <text evidence="13">Acts as a positive regulator of hedgehog signaling and regulates ciliary function.</text>
</comment>
<keyword evidence="8" id="KW-0970">Cilium biogenesis/degradation</keyword>
<dbReference type="SUPFAM" id="SSF55307">
    <property type="entry name" value="Tubulin C-terminal domain-like"/>
    <property type="match status" value="1"/>
</dbReference>
<dbReference type="InterPro" id="IPR002967">
    <property type="entry name" value="Delta_tubulin"/>
</dbReference>
<feature type="domain" description="Tubulin/FtsZ GTPase" evidence="15">
    <location>
        <begin position="2"/>
        <end position="161"/>
    </location>
</feature>
<dbReference type="PROSITE" id="PS00227">
    <property type="entry name" value="TUBULIN"/>
    <property type="match status" value="1"/>
</dbReference>
<evidence type="ECO:0000313" key="16">
    <source>
        <dbReference type="EMBL" id="KAJ8020015.1"/>
    </source>
</evidence>
<evidence type="ECO:0000256" key="4">
    <source>
        <dbReference type="ARBA" id="ARBA00009636"/>
    </source>
</evidence>
<dbReference type="GO" id="GO:0005525">
    <property type="term" value="F:GTP binding"/>
    <property type="evidence" value="ECO:0007669"/>
    <property type="project" value="UniProtKB-UniRule"/>
</dbReference>
<dbReference type="PRINTS" id="PR01161">
    <property type="entry name" value="TUBULIN"/>
</dbReference>
<dbReference type="InterPro" id="IPR003008">
    <property type="entry name" value="Tubulin_FtsZ_GTPase"/>
</dbReference>
<dbReference type="GO" id="GO:0005929">
    <property type="term" value="C:cilium"/>
    <property type="evidence" value="ECO:0007669"/>
    <property type="project" value="UniProtKB-SubCell"/>
</dbReference>
<evidence type="ECO:0000256" key="3">
    <source>
        <dbReference type="ARBA" id="ARBA00004138"/>
    </source>
</evidence>
<proteinExistence type="inferred from homology"/>
<dbReference type="AlphaFoldDB" id="A0A9Q1BAZ2"/>
<dbReference type="GO" id="GO:0005634">
    <property type="term" value="C:nucleus"/>
    <property type="evidence" value="ECO:0007669"/>
    <property type="project" value="UniProtKB-SubCell"/>
</dbReference>
<dbReference type="GO" id="GO:0005200">
    <property type="term" value="F:structural constituent of cytoskeleton"/>
    <property type="evidence" value="ECO:0007669"/>
    <property type="project" value="InterPro"/>
</dbReference>
<evidence type="ECO:0000256" key="7">
    <source>
        <dbReference type="ARBA" id="ARBA00022741"/>
    </source>
</evidence>
<name>A0A9Q1BAZ2_HOLLE</name>
<evidence type="ECO:0000259" key="15">
    <source>
        <dbReference type="SMART" id="SM00864"/>
    </source>
</evidence>
<dbReference type="GO" id="GO:0005814">
    <property type="term" value="C:centriole"/>
    <property type="evidence" value="ECO:0007669"/>
    <property type="project" value="UniProtKB-SubCell"/>
</dbReference>
<dbReference type="InterPro" id="IPR036525">
    <property type="entry name" value="Tubulin/FtsZ_GTPase_sf"/>
</dbReference>
<dbReference type="GO" id="GO:0005874">
    <property type="term" value="C:microtubule"/>
    <property type="evidence" value="ECO:0007669"/>
    <property type="project" value="UniProtKB-KW"/>
</dbReference>
<dbReference type="Proteomes" id="UP001152320">
    <property type="component" value="Chromosome 23"/>
</dbReference>
<reference evidence="16" key="1">
    <citation type="submission" date="2021-10" db="EMBL/GenBank/DDBJ databases">
        <title>Tropical sea cucumber genome reveals ecological adaptation and Cuvierian tubules defense mechanism.</title>
        <authorList>
            <person name="Chen T."/>
        </authorList>
    </citation>
    <scope>NUCLEOTIDE SEQUENCE</scope>
    <source>
        <strain evidence="16">Nanhai2018</strain>
        <tissue evidence="16">Muscle</tissue>
    </source>
</reference>
<comment type="caution">
    <text evidence="16">The sequence shown here is derived from an EMBL/GenBank/DDBJ whole genome shotgun (WGS) entry which is preliminary data.</text>
</comment>
<evidence type="ECO:0000313" key="17">
    <source>
        <dbReference type="Proteomes" id="UP001152320"/>
    </source>
</evidence>
<evidence type="ECO:0000256" key="13">
    <source>
        <dbReference type="ARBA" id="ARBA00046149"/>
    </source>
</evidence>
<protein>
    <recommendedName>
        <fullName evidence="5">Tubulin delta chain</fullName>
    </recommendedName>
    <alternativeName>
        <fullName evidence="12">Delta-tubulin</fullName>
    </alternativeName>
</protein>
<dbReference type="InterPro" id="IPR017975">
    <property type="entry name" value="Tubulin_CS"/>
</dbReference>
<dbReference type="SUPFAM" id="SSF52490">
    <property type="entry name" value="Tubulin nucleotide-binding domain-like"/>
    <property type="match status" value="1"/>
</dbReference>
<comment type="subcellular location">
    <subcellularLocation>
        <location evidence="3">Cell projection</location>
        <location evidence="3">Cilium</location>
    </subcellularLocation>
    <subcellularLocation>
        <location evidence="1">Cytoplasm</location>
        <location evidence="1">Cytoskeleton</location>
        <location evidence="1">Microtubule organizing center</location>
        <location evidence="1">Centrosome</location>
        <location evidence="1">Centriole</location>
    </subcellularLocation>
    <subcellularLocation>
        <location evidence="2">Nucleus</location>
    </subcellularLocation>
</comment>
<sequence length="341" mass="37890">MSNVLWYAGYYGYSGSESYNLLEEALETIRKQIERCDAFSGFILMQSLAGGTGSGLGSHLIEKLRDEFGLAYILSVAVSPFSSGESPLQYYNTILTTSWLQRYCDGILLFQNNDILQSLINIASANLKSSSFVSVSMNDLNQKIAYSLASLIQPIDALNPTNGILSEQEPWELLRSVCPMPACKFMSIHHTVQSKLSWERITKSLLHSMRKYSASGEPFSSISSLVVVRGDSHNTFPASIPAIEKAILSSCHCVPWNPFPVDFWQGTKHFHLKPSEASVTLCSNSTSVAELLQTSLDKAKAMFMAKGYLHWYARYGCTEEVFEDAFEVNQSVIDNYQSAVT</sequence>
<keyword evidence="11" id="KW-0966">Cell projection</keyword>
<dbReference type="Pfam" id="PF00091">
    <property type="entry name" value="Tubulin"/>
    <property type="match status" value="1"/>
</dbReference>
<dbReference type="PRINTS" id="PR01224">
    <property type="entry name" value="DELTATUBULIN"/>
</dbReference>
<dbReference type="Gene3D" id="1.10.287.600">
    <property type="entry name" value="Helix hairpin bin"/>
    <property type="match status" value="1"/>
</dbReference>
<keyword evidence="10" id="KW-0539">Nucleus</keyword>
<dbReference type="GO" id="GO:0030030">
    <property type="term" value="P:cell projection organization"/>
    <property type="evidence" value="ECO:0007669"/>
    <property type="project" value="UniProtKB-KW"/>
</dbReference>
<comment type="similarity">
    <text evidence="4 14">Belongs to the tubulin family.</text>
</comment>
<dbReference type="OrthoDB" id="2588702at2759"/>
<evidence type="ECO:0000256" key="14">
    <source>
        <dbReference type="RuleBase" id="RU000352"/>
    </source>
</evidence>
<evidence type="ECO:0000256" key="1">
    <source>
        <dbReference type="ARBA" id="ARBA00004114"/>
    </source>
</evidence>
<dbReference type="EMBL" id="JAIZAY010000023">
    <property type="protein sequence ID" value="KAJ8020015.1"/>
    <property type="molecule type" value="Genomic_DNA"/>
</dbReference>
<evidence type="ECO:0000256" key="2">
    <source>
        <dbReference type="ARBA" id="ARBA00004123"/>
    </source>
</evidence>
<keyword evidence="9 14" id="KW-0342">GTP-binding</keyword>
<evidence type="ECO:0000256" key="6">
    <source>
        <dbReference type="ARBA" id="ARBA00022701"/>
    </source>
</evidence>
<dbReference type="InterPro" id="IPR023123">
    <property type="entry name" value="Tubulin_C"/>
</dbReference>
<evidence type="ECO:0000256" key="9">
    <source>
        <dbReference type="ARBA" id="ARBA00023134"/>
    </source>
</evidence>
<organism evidence="16 17">
    <name type="scientific">Holothuria leucospilota</name>
    <name type="common">Black long sea cucumber</name>
    <name type="synonym">Mertensiothuria leucospilota</name>
    <dbReference type="NCBI Taxonomy" id="206669"/>
    <lineage>
        <taxon>Eukaryota</taxon>
        <taxon>Metazoa</taxon>
        <taxon>Echinodermata</taxon>
        <taxon>Eleutherozoa</taxon>
        <taxon>Echinozoa</taxon>
        <taxon>Holothuroidea</taxon>
        <taxon>Aspidochirotacea</taxon>
        <taxon>Aspidochirotida</taxon>
        <taxon>Holothuriidae</taxon>
        <taxon>Holothuria</taxon>
    </lineage>
</organism>